<reference evidence="3 4" key="1">
    <citation type="submission" date="2018-03" db="EMBL/GenBank/DDBJ databases">
        <title>Comparative analysis of microorganisms from saline springs in Andes Mountain Range, Colombia.</title>
        <authorList>
            <person name="Rubin E."/>
        </authorList>
    </citation>
    <scope>NUCLEOTIDE SEQUENCE [LARGE SCALE GENOMIC DNA]</scope>
    <source>
        <strain evidence="3 4">CG 23</strain>
    </source>
</reference>
<evidence type="ECO:0000313" key="3">
    <source>
        <dbReference type="EMBL" id="PRZ06402.1"/>
    </source>
</evidence>
<dbReference type="InterPro" id="IPR001296">
    <property type="entry name" value="Glyco_trans_1"/>
</dbReference>
<dbReference type="RefSeq" id="WP_106267564.1">
    <property type="nucleotide sequence ID" value="NZ_PVTX01000006.1"/>
</dbReference>
<gene>
    <name evidence="3" type="ORF">BCL65_10676</name>
</gene>
<organism evidence="3 4">
    <name type="scientific">Isoptericola halotolerans</name>
    <dbReference type="NCBI Taxonomy" id="300560"/>
    <lineage>
        <taxon>Bacteria</taxon>
        <taxon>Bacillati</taxon>
        <taxon>Actinomycetota</taxon>
        <taxon>Actinomycetes</taxon>
        <taxon>Micrococcales</taxon>
        <taxon>Promicromonosporaceae</taxon>
        <taxon>Isoptericola</taxon>
    </lineage>
</organism>
<accession>A0ABX5EDI6</accession>
<dbReference type="EMBL" id="PVTX01000006">
    <property type="protein sequence ID" value="PRZ06402.1"/>
    <property type="molecule type" value="Genomic_DNA"/>
</dbReference>
<dbReference type="SUPFAM" id="SSF53756">
    <property type="entry name" value="UDP-Glycosyltransferase/glycogen phosphorylase"/>
    <property type="match status" value="1"/>
</dbReference>
<dbReference type="Pfam" id="PF00534">
    <property type="entry name" value="Glycos_transf_1"/>
    <property type="match status" value="1"/>
</dbReference>
<evidence type="ECO:0000313" key="4">
    <source>
        <dbReference type="Proteomes" id="UP000239895"/>
    </source>
</evidence>
<evidence type="ECO:0000256" key="1">
    <source>
        <dbReference type="ARBA" id="ARBA00022679"/>
    </source>
</evidence>
<name>A0ABX5EDI6_9MICO</name>
<keyword evidence="1" id="KW-0808">Transferase</keyword>
<sequence>MKILQIAPTIGPGTGVGAVAHHLEQEWRAAGVDVDRFTLDDAGGGWLPEPGPGLRGRLVLLGRVVWFSTVGSVLARRRLAGEPGTVGVCHNDALAGDVYVNHGILRVAMAARGGYAWRMLRNPLHLFTSVRDTWRYRSGTHRVVVNLTPAERDALVSTYSRVRARTQVIGNGVDVERFRPPTAAERRRARAGLPDGATNVVFVGHEFARKGLPLVLEAVVDLPGVHVTVVGGTSTMLDALRRDVSRLGIADRVHLAGQVVDSRPFLHGADLLALPSAYEANALVVLEALACGVPVVATPVGYAPQVVRDGVDGYLVDRTVEDVRRGVAAIGAATPGERAALGRAARREAEAHTWGRVAGQYLDLFRSLARGTDRTAAR</sequence>
<keyword evidence="4" id="KW-1185">Reference proteome</keyword>
<dbReference type="PANTHER" id="PTHR12526">
    <property type="entry name" value="GLYCOSYLTRANSFERASE"/>
    <property type="match status" value="1"/>
</dbReference>
<dbReference type="Gene3D" id="3.40.50.2000">
    <property type="entry name" value="Glycogen Phosphorylase B"/>
    <property type="match status" value="2"/>
</dbReference>
<protein>
    <submittedName>
        <fullName evidence="3">UDP-glucose:(Heptosyl)LPS alpha-1,3-glucosyltransferase</fullName>
    </submittedName>
</protein>
<comment type="caution">
    <text evidence="3">The sequence shown here is derived from an EMBL/GenBank/DDBJ whole genome shotgun (WGS) entry which is preliminary data.</text>
</comment>
<dbReference type="Proteomes" id="UP000239895">
    <property type="component" value="Unassembled WGS sequence"/>
</dbReference>
<evidence type="ECO:0000259" key="2">
    <source>
        <dbReference type="Pfam" id="PF00534"/>
    </source>
</evidence>
<feature type="domain" description="Glycosyl transferase family 1" evidence="2">
    <location>
        <begin position="187"/>
        <end position="346"/>
    </location>
</feature>
<proteinExistence type="predicted"/>
<dbReference type="CDD" id="cd03801">
    <property type="entry name" value="GT4_PimA-like"/>
    <property type="match status" value="1"/>
</dbReference>